<protein>
    <submittedName>
        <fullName evidence="1">Uncharacterized protein</fullName>
    </submittedName>
</protein>
<comment type="caution">
    <text evidence="1">The sequence shown here is derived from an EMBL/GenBank/DDBJ whole genome shotgun (WGS) entry which is preliminary data.</text>
</comment>
<organism evidence="1 2">
    <name type="scientific">Kingdonia uniflora</name>
    <dbReference type="NCBI Taxonomy" id="39325"/>
    <lineage>
        <taxon>Eukaryota</taxon>
        <taxon>Viridiplantae</taxon>
        <taxon>Streptophyta</taxon>
        <taxon>Embryophyta</taxon>
        <taxon>Tracheophyta</taxon>
        <taxon>Spermatophyta</taxon>
        <taxon>Magnoliopsida</taxon>
        <taxon>Ranunculales</taxon>
        <taxon>Circaeasteraceae</taxon>
        <taxon>Kingdonia</taxon>
    </lineage>
</organism>
<gene>
    <name evidence="1" type="ORF">GIB67_037262</name>
</gene>
<keyword evidence="2" id="KW-1185">Reference proteome</keyword>
<accession>A0A7J7MRX0</accession>
<dbReference type="AlphaFoldDB" id="A0A7J7MRX0"/>
<evidence type="ECO:0000313" key="2">
    <source>
        <dbReference type="Proteomes" id="UP000541444"/>
    </source>
</evidence>
<dbReference type="Proteomes" id="UP000541444">
    <property type="component" value="Unassembled WGS sequence"/>
</dbReference>
<evidence type="ECO:0000313" key="1">
    <source>
        <dbReference type="EMBL" id="KAF6157689.1"/>
    </source>
</evidence>
<sequence>MIDPNLKIFCPWGFMGMGEKDDGNACLYGKIPDVTYTTNNVDGKGLSETQKTLQSYEDKVKGTKPNSISLDLIPNPTLVGDRTLVPLSQVNIQKEVDYFKFNLIGKLPMLSITLEEINLTVGTI</sequence>
<dbReference type="EMBL" id="JACGCM010001272">
    <property type="protein sequence ID" value="KAF6157689.1"/>
    <property type="molecule type" value="Genomic_DNA"/>
</dbReference>
<name>A0A7J7MRX0_9MAGN</name>
<proteinExistence type="predicted"/>
<reference evidence="1 2" key="1">
    <citation type="journal article" date="2020" name="IScience">
        <title>Genome Sequencing of the Endangered Kingdonia uniflora (Circaeasteraceae, Ranunculales) Reveals Potential Mechanisms of Evolutionary Specialization.</title>
        <authorList>
            <person name="Sun Y."/>
            <person name="Deng T."/>
            <person name="Zhang A."/>
            <person name="Moore M.J."/>
            <person name="Landis J.B."/>
            <person name="Lin N."/>
            <person name="Zhang H."/>
            <person name="Zhang X."/>
            <person name="Huang J."/>
            <person name="Zhang X."/>
            <person name="Sun H."/>
            <person name="Wang H."/>
        </authorList>
    </citation>
    <scope>NUCLEOTIDE SEQUENCE [LARGE SCALE GENOMIC DNA]</scope>
    <source>
        <strain evidence="1">TB1705</strain>
        <tissue evidence="1">Leaf</tissue>
    </source>
</reference>